<proteinExistence type="inferred from homology"/>
<dbReference type="InterPro" id="IPR001584">
    <property type="entry name" value="Integrase_cat-core"/>
</dbReference>
<comment type="similarity">
    <text evidence="2">Belongs to the beta type-B retroviral polymerase family. HERV class-II K(HML-2) pol subfamily.</text>
</comment>
<dbReference type="Gene3D" id="3.30.420.10">
    <property type="entry name" value="Ribonuclease H-like superfamily/Ribonuclease H"/>
    <property type="match status" value="1"/>
</dbReference>
<name>A0AAE0VDU5_9TELE</name>
<dbReference type="Pfam" id="PF00098">
    <property type="entry name" value="zf-CCHC"/>
    <property type="match status" value="2"/>
</dbReference>
<dbReference type="Gene3D" id="2.40.50.40">
    <property type="match status" value="1"/>
</dbReference>
<dbReference type="PROSITE" id="PS50013">
    <property type="entry name" value="CHROMO_2"/>
    <property type="match status" value="1"/>
</dbReference>
<dbReference type="Pfam" id="PF00169">
    <property type="entry name" value="PH"/>
    <property type="match status" value="1"/>
</dbReference>
<feature type="compositionally biased region" description="Polar residues" evidence="13">
    <location>
        <begin position="2568"/>
        <end position="2579"/>
    </location>
</feature>
<evidence type="ECO:0000313" key="19">
    <source>
        <dbReference type="EMBL" id="KAK3551794.1"/>
    </source>
</evidence>
<dbReference type="SMART" id="SM00233">
    <property type="entry name" value="PH"/>
    <property type="match status" value="1"/>
</dbReference>
<organism evidence="19 20">
    <name type="scientific">Hemibagrus guttatus</name>
    <dbReference type="NCBI Taxonomy" id="175788"/>
    <lineage>
        <taxon>Eukaryota</taxon>
        <taxon>Metazoa</taxon>
        <taxon>Chordata</taxon>
        <taxon>Craniata</taxon>
        <taxon>Vertebrata</taxon>
        <taxon>Euteleostomi</taxon>
        <taxon>Actinopterygii</taxon>
        <taxon>Neopterygii</taxon>
        <taxon>Teleostei</taxon>
        <taxon>Ostariophysi</taxon>
        <taxon>Siluriformes</taxon>
        <taxon>Bagridae</taxon>
        <taxon>Hemibagrus</taxon>
    </lineage>
</organism>
<dbReference type="PROSITE" id="PS50878">
    <property type="entry name" value="RT_POL"/>
    <property type="match status" value="1"/>
</dbReference>
<keyword evidence="9" id="KW-0378">Hydrolase</keyword>
<dbReference type="Proteomes" id="UP001274896">
    <property type="component" value="Unassembled WGS sequence"/>
</dbReference>
<dbReference type="Gene3D" id="3.30.70.270">
    <property type="match status" value="2"/>
</dbReference>
<dbReference type="InterPro" id="IPR036875">
    <property type="entry name" value="Znf_CCHC_sf"/>
</dbReference>
<dbReference type="Gene3D" id="2.30.29.30">
    <property type="entry name" value="Pleckstrin-homology domain (PH domain)/Phosphotyrosine-binding domain (PTB)"/>
    <property type="match status" value="1"/>
</dbReference>
<dbReference type="Gene3D" id="2.40.70.10">
    <property type="entry name" value="Acid Proteases"/>
    <property type="match status" value="1"/>
</dbReference>
<dbReference type="InterPro" id="IPR011993">
    <property type="entry name" value="PH-like_dom_sf"/>
</dbReference>
<evidence type="ECO:0000256" key="10">
    <source>
        <dbReference type="ARBA" id="ARBA00023125"/>
    </source>
</evidence>
<dbReference type="InterPro" id="IPR050951">
    <property type="entry name" value="Retrovirus_Pol_polyprotein"/>
</dbReference>
<keyword evidence="7" id="KW-0540">Nuclease</keyword>
<keyword evidence="12" id="KW-0862">Zinc</keyword>
<dbReference type="InterPro" id="IPR000477">
    <property type="entry name" value="RT_dom"/>
</dbReference>
<feature type="domain" description="Integrase catalytic" evidence="18">
    <location>
        <begin position="1422"/>
        <end position="1535"/>
    </location>
</feature>
<dbReference type="Pfam" id="PF17919">
    <property type="entry name" value="RT_RNaseH_2"/>
    <property type="match status" value="1"/>
</dbReference>
<evidence type="ECO:0000259" key="18">
    <source>
        <dbReference type="PROSITE" id="PS50994"/>
    </source>
</evidence>
<dbReference type="InterPro" id="IPR001849">
    <property type="entry name" value="PH_domain"/>
</dbReference>
<dbReference type="GO" id="GO:0015074">
    <property type="term" value="P:DNA integration"/>
    <property type="evidence" value="ECO:0007669"/>
    <property type="project" value="InterPro"/>
</dbReference>
<keyword evidence="11" id="KW-0511">Multifunctional enzyme</keyword>
<dbReference type="InterPro" id="IPR012337">
    <property type="entry name" value="RNaseH-like_sf"/>
</dbReference>
<dbReference type="CDD" id="cd00303">
    <property type="entry name" value="retropepsin_like"/>
    <property type="match status" value="1"/>
</dbReference>
<feature type="domain" description="CCHC-type" evidence="16">
    <location>
        <begin position="2"/>
        <end position="18"/>
    </location>
</feature>
<evidence type="ECO:0000256" key="7">
    <source>
        <dbReference type="ARBA" id="ARBA00022722"/>
    </source>
</evidence>
<dbReference type="Pfam" id="PF00385">
    <property type="entry name" value="Chromo"/>
    <property type="match status" value="1"/>
</dbReference>
<dbReference type="EC" id="3.1.26.4" evidence="3"/>
<feature type="region of interest" description="Disordered" evidence="13">
    <location>
        <begin position="2389"/>
        <end position="2408"/>
    </location>
</feature>
<dbReference type="InterPro" id="IPR043128">
    <property type="entry name" value="Rev_trsase/Diguanyl_cyclase"/>
</dbReference>
<feature type="region of interest" description="Disordered" evidence="13">
    <location>
        <begin position="1863"/>
        <end position="1884"/>
    </location>
</feature>
<feature type="region of interest" description="Disordered" evidence="13">
    <location>
        <begin position="1729"/>
        <end position="1748"/>
    </location>
</feature>
<protein>
    <recommendedName>
        <fullName evidence="3">ribonuclease H</fullName>
        <ecNumber evidence="3">3.1.26.4</ecNumber>
    </recommendedName>
</protein>
<dbReference type="PROSITE" id="PS50003">
    <property type="entry name" value="PH_DOMAIN"/>
    <property type="match status" value="1"/>
</dbReference>
<dbReference type="CDD" id="cd01647">
    <property type="entry name" value="RT_LTR"/>
    <property type="match status" value="1"/>
</dbReference>
<feature type="region of interest" description="Disordered" evidence="13">
    <location>
        <begin position="2224"/>
        <end position="2248"/>
    </location>
</feature>
<evidence type="ECO:0000256" key="11">
    <source>
        <dbReference type="ARBA" id="ARBA00023268"/>
    </source>
</evidence>
<feature type="region of interest" description="Disordered" evidence="13">
    <location>
        <begin position="2568"/>
        <end position="2604"/>
    </location>
</feature>
<dbReference type="GO" id="GO:0005634">
    <property type="term" value="C:nucleus"/>
    <property type="evidence" value="ECO:0007669"/>
    <property type="project" value="UniProtKB-SubCell"/>
</dbReference>
<keyword evidence="6" id="KW-0548">Nucleotidyltransferase</keyword>
<evidence type="ECO:0000259" key="16">
    <source>
        <dbReference type="PROSITE" id="PS50158"/>
    </source>
</evidence>
<dbReference type="PANTHER" id="PTHR37984">
    <property type="entry name" value="PROTEIN CBG26694"/>
    <property type="match status" value="1"/>
</dbReference>
<dbReference type="CDD" id="cd09274">
    <property type="entry name" value="RNase_HI_RT_Ty3"/>
    <property type="match status" value="1"/>
</dbReference>
<comment type="subcellular location">
    <subcellularLocation>
        <location evidence="1">Nucleus</location>
    </subcellularLocation>
</comment>
<evidence type="ECO:0000256" key="5">
    <source>
        <dbReference type="ARBA" id="ARBA00022679"/>
    </source>
</evidence>
<keyword evidence="5" id="KW-0808">Transferase</keyword>
<dbReference type="SUPFAM" id="SSF57756">
    <property type="entry name" value="Retrovirus zinc finger-like domains"/>
    <property type="match status" value="1"/>
</dbReference>
<evidence type="ECO:0000259" key="17">
    <source>
        <dbReference type="PROSITE" id="PS50878"/>
    </source>
</evidence>
<evidence type="ECO:0000259" key="15">
    <source>
        <dbReference type="PROSITE" id="PS50013"/>
    </source>
</evidence>
<dbReference type="SMART" id="SM00343">
    <property type="entry name" value="ZnF_C2HC"/>
    <property type="match status" value="2"/>
</dbReference>
<dbReference type="InterPro" id="IPR021109">
    <property type="entry name" value="Peptidase_aspartic_dom_sf"/>
</dbReference>
<dbReference type="Pfam" id="PF24626">
    <property type="entry name" value="SH3_Tf2-1"/>
    <property type="match status" value="1"/>
</dbReference>
<feature type="compositionally biased region" description="Low complexity" evidence="13">
    <location>
        <begin position="31"/>
        <end position="49"/>
    </location>
</feature>
<dbReference type="InterPro" id="IPR057971">
    <property type="entry name" value="PKHA4-7_TBCA"/>
</dbReference>
<accession>A0AAE0VDU5</accession>
<dbReference type="GO" id="GO:0006508">
    <property type="term" value="P:proteolysis"/>
    <property type="evidence" value="ECO:0007669"/>
    <property type="project" value="UniProtKB-KW"/>
</dbReference>
<dbReference type="FunFam" id="3.10.20.370:FF:000003">
    <property type="entry name" value="Transposon Tf2-6 polyprotein"/>
    <property type="match status" value="1"/>
</dbReference>
<dbReference type="SUPFAM" id="SSF50630">
    <property type="entry name" value="Acid proteases"/>
    <property type="match status" value="1"/>
</dbReference>
<feature type="domain" description="Reverse transcriptase" evidence="17">
    <location>
        <begin position="947"/>
        <end position="1126"/>
    </location>
</feature>
<feature type="region of interest" description="Disordered" evidence="13">
    <location>
        <begin position="17"/>
        <end position="75"/>
    </location>
</feature>
<evidence type="ECO:0000256" key="1">
    <source>
        <dbReference type="ARBA" id="ARBA00004123"/>
    </source>
</evidence>
<feature type="domain" description="PH" evidence="14">
    <location>
        <begin position="393"/>
        <end position="474"/>
    </location>
</feature>
<dbReference type="GO" id="GO:0016779">
    <property type="term" value="F:nucleotidyltransferase activity"/>
    <property type="evidence" value="ECO:0007669"/>
    <property type="project" value="UniProtKB-KW"/>
</dbReference>
<dbReference type="FunFam" id="3.30.70.270:FF:000020">
    <property type="entry name" value="Transposon Tf2-6 polyprotein-like Protein"/>
    <property type="match status" value="1"/>
</dbReference>
<dbReference type="InterPro" id="IPR001878">
    <property type="entry name" value="Znf_CCHC"/>
</dbReference>
<keyword evidence="9" id="KW-0255">Endonuclease</keyword>
<feature type="region of interest" description="Disordered" evidence="13">
    <location>
        <begin position="2501"/>
        <end position="2525"/>
    </location>
</feature>
<dbReference type="SUPFAM" id="SSF56672">
    <property type="entry name" value="DNA/RNA polymerases"/>
    <property type="match status" value="1"/>
</dbReference>
<evidence type="ECO:0000256" key="6">
    <source>
        <dbReference type="ARBA" id="ARBA00022695"/>
    </source>
</evidence>
<evidence type="ECO:0000313" key="20">
    <source>
        <dbReference type="Proteomes" id="UP001274896"/>
    </source>
</evidence>
<feature type="domain" description="Chromo" evidence="15">
    <location>
        <begin position="1684"/>
        <end position="1742"/>
    </location>
</feature>
<dbReference type="GO" id="GO:0008270">
    <property type="term" value="F:zinc ion binding"/>
    <property type="evidence" value="ECO:0007669"/>
    <property type="project" value="UniProtKB-KW"/>
</dbReference>
<dbReference type="SUPFAM" id="SSF50729">
    <property type="entry name" value="PH domain-like"/>
    <property type="match status" value="1"/>
</dbReference>
<dbReference type="InterPro" id="IPR016197">
    <property type="entry name" value="Chromo-like_dom_sf"/>
</dbReference>
<evidence type="ECO:0000256" key="4">
    <source>
        <dbReference type="ARBA" id="ARBA00022670"/>
    </source>
</evidence>
<dbReference type="GO" id="GO:0003677">
    <property type="term" value="F:DNA binding"/>
    <property type="evidence" value="ECO:0007669"/>
    <property type="project" value="UniProtKB-KW"/>
</dbReference>
<dbReference type="GO" id="GO:0004523">
    <property type="term" value="F:RNA-DNA hybrid ribonuclease activity"/>
    <property type="evidence" value="ECO:0007669"/>
    <property type="project" value="UniProtKB-EC"/>
</dbReference>
<keyword evidence="10" id="KW-0238">DNA-binding</keyword>
<keyword evidence="8" id="KW-0064">Aspartyl protease</keyword>
<keyword evidence="12" id="KW-0479">Metal-binding</keyword>
<evidence type="ECO:0000256" key="9">
    <source>
        <dbReference type="ARBA" id="ARBA00022759"/>
    </source>
</evidence>
<dbReference type="EMBL" id="JAUCMX010000003">
    <property type="protein sequence ID" value="KAK3551794.1"/>
    <property type="molecule type" value="Genomic_DNA"/>
</dbReference>
<dbReference type="Gene3D" id="3.10.10.10">
    <property type="entry name" value="HIV Type 1 Reverse Transcriptase, subunit A, domain 1"/>
    <property type="match status" value="1"/>
</dbReference>
<dbReference type="Pfam" id="PF25541">
    <property type="entry name" value="TBCA_PH"/>
    <property type="match status" value="1"/>
</dbReference>
<dbReference type="InterPro" id="IPR056924">
    <property type="entry name" value="SH3_Tf2-1"/>
</dbReference>
<sequence>MRCFKCGKIGHLVRACPESDPGVSERLGQNAAESAGVVPPVAAVRGPDATAPDPKESEPQAQPAIQKPTGATPAPEKLCFKPAVGEPCSGQSGWEKPCSTEKSSVGSGAVLELPALTEAWRCRATAWKHRTLHQYRGTGETWTWWMSPFLKYQIKGKNKVNWTKSEAILVGEWGGGQPSLPGGLAWKRGGFKYLGVYLGNNEFLNKNWEGSVEHVKGRLSRWKRLVPKMSYRGRTLVINNLATSSLWHKLACVDQPPILLANIQAQLVDFWNGLHWIPQSVLHLPKEEGGQGLVQLSSRAAAFRLLFIQRLLTGPRDLVWRAAASGLLHTVKGLGLDRALFLMDTIVLDISGLPIFYRGLFKIWNVYKKQKKGCRTVHWLLEEPLDSTGLRLWKRRWFVLSNYCLFYYKDSREECVLGSLPLPSYKIFLCSPGECKNRKYAFKVVHQGMRSYLLSADTQEDMLGWVRALRQSACMENDDLINRRCSSYHDFSQLGGSTESVNPLHMYKTQNKPCHTAGGVDMGEPRGRHWPSHRLKTVLIGVTLYGVSEEHEVTHTLQAVNPRKAAGPDGIPGRVLKDCVNQLAGVFTRIFNQSQSQSTVPPCLKSFTIISLPKKPHISNLNWGKDISIQLMELRQGSDAAVDYAIRFRTLAAQSGWNDASLWAVFRAGLKPELQAELAWPSRFYSSFREEVPEPMQLGRSRLAEPAQQQWSWMRLCYNCGASGHLSPRCPERPSSAQVGGDSRFFSLLVPVSLCVSNRGVSVSALIDSGAAVNLIDGALVEKLGIPTFPCLPPLRITAIDSHPIGEGYLKRQTELLNFRVGLFHHEHLAFYITSSPANPVILGFPWLRRHDPQISCKEKCLWDQVPRPCRTSCVRKSTLTIPAHPPQEYAEFREVFSEERAARLPAHQPWDCAIDLLPNSSLPRGRVYPLSLPESKAMEEYVETALAAGHIRPFTSPAAAGFFFVGKKDGGLHPCIDYRGLNAITVPYPYPLPLVPAVLEQLRAARIFTKLDLRSAYNLVWIKKGDEWKTAFHTTHGHYEYRVMPFGLTNAPAVFQALINGVFQDLLGKWVIAYIDDILVYSDSLEEHVLHVREVLSRLQHHHLYVKLEKCEFHRSTVTFLGYVVSRRGVEMDVVKVWVVTDWPAPTTVRELQCFLGFANFYRRFIHNYSSVAGPLTSLLRGKPKRLAWTDQARAAFQQLKDCFTMAPILRHPDPDLPFVVEVDASSSGLGAVLSQRHGQPGKLHPCAFYSRKLTTAEANYDVGNRELLAIKAALEEWRHWLEGARHPFQVLTDHRNVEYLRGAKRLNPRQARWALFFTRFRFMVTYRPGSKNSKADALSQKFDSADEPVLTEPILPPTHILAPVCWNLVEEIQQTHAEEPPPAGYPPSKVFVPPQFRTQVMRWAWTSRQLLEGLLEPLPIPQRPWSHLSVDFLTDLPDSGGYTAVLVVVDRFSKGCKLIPLKGLPSAMQTAEALFMHVFRNFGLPEDIVSDRGPQFTSRVWGSLCVRLGIGISLSSSYHPQSNGQAERLNQEIVHAGYQPPLFPWSGEPSDVPVVEEWYRQSQEVWERAHVRLQRAVRKQRFQADQRRRPHPSYQVGQKVWLSTRNLRLKLPCLKLSPKFIGPFEIVCQVNPVAYRLQLPAEYRICPTFHVSLLKPAHPSAGDVPDGGESPPPLDIEGSPAYRVRALLDSRRVRSQLQYLVDWEGYGVEERLWVEAADILDPSLTEDFHRDHPNKPAPCPRGRPWRRTLGGVPRGGGSVTTCARGQHWVKAPVLYMPVHEGGQGLINVERKITAFRLQAAQRLLYEEESKWQELAGPDSSPKGSWRTLYKLLIDERSGDLQCYDTRTRSLSLERTGEDHIRCHGSGLSTPRSHYESRSHSPVGRVDLRPQEIQSDQLPPLPPSRITHNPPGPLHHSTASVCVFPSSMCEKEMHTLSALQGDTDMVLTCLCGCDKVLQTLSVEMDLLQHDKDHAEFALDMSRIELGKGQLNEQHISQKALLQEELVTIRARMCDISREMERVWLDYKRMESELCVFRSHLQHICHFGLPQYESREQVEENLERWRFALERRGMKVSGSKTEYMFVNEREGSGTVRLQGEEVKKVQEFKYLGSTVQSNGECGKEVKKRVQAGWNGWRKVLEVLCDRKISARIKGKVYRTVVRPAMLYGLETVSLRKRQESELEERSLAQKQIWMMDDILSGLKPNRRRFKALIALHTPTMFPLLHNSSPHPEESVPYWGEDLEPPSRPPLPLELENKSTKQRSEWAEPNYPMLYNADTLNTHSVTHTNTQPTEFQPLCLGGEESGHFIQVDVRVMNRDSDLNVMSEQRHTKLKRADRIRERGLKSALRRSDSAHPLKFIDIEGSGNHCQKSTQSLRTERVRFHGNMWMAESDVPESPPTLSDIKPSSTNHVSTLTINNLASEETDERVNCSSLTSQRAEWFLSTNHWQEFIPLNIEEEELSPSTQNSDTSTNQDSEHSTNQTHLGGKLNTTTSLVAMETLDKNTPKPSDTLPHQPVGTSPELQSDRSGLELCIYEEIQHKAPESATEDNGSVVGGVNIQQTHLSTNHNASSSLSANQHVSLDVGGGENRTMEGEAAKETGSDIT</sequence>
<dbReference type="SMART" id="SM00298">
    <property type="entry name" value="CHROMO"/>
    <property type="match status" value="1"/>
</dbReference>
<evidence type="ECO:0000256" key="13">
    <source>
        <dbReference type="SAM" id="MobiDB-lite"/>
    </source>
</evidence>
<feature type="non-terminal residue" evidence="19">
    <location>
        <position position="2604"/>
    </location>
</feature>
<evidence type="ECO:0000259" key="14">
    <source>
        <dbReference type="PROSITE" id="PS50003"/>
    </source>
</evidence>
<dbReference type="GO" id="GO:0004190">
    <property type="term" value="F:aspartic-type endopeptidase activity"/>
    <property type="evidence" value="ECO:0007669"/>
    <property type="project" value="UniProtKB-KW"/>
</dbReference>
<dbReference type="SUPFAM" id="SSF53098">
    <property type="entry name" value="Ribonuclease H-like"/>
    <property type="match status" value="1"/>
</dbReference>
<dbReference type="Pfam" id="PF00665">
    <property type="entry name" value="rve"/>
    <property type="match status" value="1"/>
</dbReference>
<keyword evidence="4" id="KW-0645">Protease</keyword>
<comment type="caution">
    <text evidence="19">The sequence shown here is derived from an EMBL/GenBank/DDBJ whole genome shotgun (WGS) entry which is preliminary data.</text>
</comment>
<dbReference type="InterPro" id="IPR023780">
    <property type="entry name" value="Chromo_domain"/>
</dbReference>
<reference evidence="19" key="1">
    <citation type="submission" date="2023-06" db="EMBL/GenBank/DDBJ databases">
        <title>Male Hemibagrus guttatus genome.</title>
        <authorList>
            <person name="Bian C."/>
        </authorList>
    </citation>
    <scope>NUCLEOTIDE SEQUENCE</scope>
    <source>
        <strain evidence="19">Male_cb2023</strain>
        <tissue evidence="19">Muscle</tissue>
    </source>
</reference>
<dbReference type="InterPro" id="IPR041577">
    <property type="entry name" value="RT_RNaseH_2"/>
</dbReference>
<dbReference type="InterPro" id="IPR000953">
    <property type="entry name" value="Chromo/chromo_shadow_dom"/>
</dbReference>
<dbReference type="PROSITE" id="PS50994">
    <property type="entry name" value="INTEGRASE"/>
    <property type="match status" value="1"/>
</dbReference>
<keyword evidence="20" id="KW-1185">Reference proteome</keyword>
<evidence type="ECO:0000256" key="8">
    <source>
        <dbReference type="ARBA" id="ARBA00022750"/>
    </source>
</evidence>
<feature type="domain" description="CCHC-type" evidence="16">
    <location>
        <begin position="717"/>
        <end position="732"/>
    </location>
</feature>
<dbReference type="SUPFAM" id="SSF54160">
    <property type="entry name" value="Chromo domain-like"/>
    <property type="match status" value="1"/>
</dbReference>
<dbReference type="InterPro" id="IPR043502">
    <property type="entry name" value="DNA/RNA_pol_sf"/>
</dbReference>
<evidence type="ECO:0000256" key="12">
    <source>
        <dbReference type="PROSITE-ProRule" id="PRU00047"/>
    </source>
</evidence>
<feature type="compositionally biased region" description="Polar residues" evidence="13">
    <location>
        <begin position="2461"/>
        <end position="2488"/>
    </location>
</feature>
<dbReference type="PROSITE" id="PS50158">
    <property type="entry name" value="ZF_CCHC"/>
    <property type="match status" value="2"/>
</dbReference>
<feature type="region of interest" description="Disordered" evidence="13">
    <location>
        <begin position="2459"/>
        <end position="2488"/>
    </location>
</feature>
<dbReference type="InterPro" id="IPR036397">
    <property type="entry name" value="RNaseH_sf"/>
</dbReference>
<feature type="compositionally biased region" description="Basic and acidic residues" evidence="13">
    <location>
        <begin position="2589"/>
        <end position="2604"/>
    </location>
</feature>
<dbReference type="PANTHER" id="PTHR37984:SF5">
    <property type="entry name" value="PROTEIN NYNRIN-LIKE"/>
    <property type="match status" value="1"/>
</dbReference>
<evidence type="ECO:0000256" key="3">
    <source>
        <dbReference type="ARBA" id="ARBA00012180"/>
    </source>
</evidence>
<keyword evidence="12" id="KW-0863">Zinc-finger</keyword>
<dbReference type="Pfam" id="PF00078">
    <property type="entry name" value="RVT_1"/>
    <property type="match status" value="1"/>
</dbReference>
<gene>
    <name evidence="19" type="ORF">QTP70_026224</name>
</gene>
<evidence type="ECO:0000256" key="2">
    <source>
        <dbReference type="ARBA" id="ARBA00010879"/>
    </source>
</evidence>